<evidence type="ECO:0000313" key="3">
    <source>
        <dbReference type="Proteomes" id="UP001212411"/>
    </source>
</evidence>
<feature type="region of interest" description="Disordered" evidence="1">
    <location>
        <begin position="1"/>
        <end position="69"/>
    </location>
</feature>
<dbReference type="Pfam" id="PF08208">
    <property type="entry name" value="RNA_polI_A34"/>
    <property type="match status" value="1"/>
</dbReference>
<dbReference type="Proteomes" id="UP001212411">
    <property type="component" value="Chromosome 2"/>
</dbReference>
<protein>
    <submittedName>
        <fullName evidence="2">DNA-directed RNA polymerase I complex subunit Rpa34</fullName>
    </submittedName>
</protein>
<reference evidence="2 3" key="1">
    <citation type="journal article" date="2023" name="G3 (Bethesda)">
        <title>A high-quality reference genome for the fission yeast Schizosaccharomyces osmophilus.</title>
        <authorList>
            <person name="Jia G.S."/>
            <person name="Zhang W.C."/>
            <person name="Liang Y."/>
            <person name="Liu X.H."/>
            <person name="Rhind N."/>
            <person name="Pidoux A."/>
            <person name="Brysch-Herzberg M."/>
            <person name="Du L.L."/>
        </authorList>
    </citation>
    <scope>NUCLEOTIDE SEQUENCE [LARGE SCALE GENOMIC DNA]</scope>
    <source>
        <strain evidence="2 3">CBS 15793</strain>
    </source>
</reference>
<feature type="compositionally biased region" description="Basic residues" evidence="1">
    <location>
        <begin position="241"/>
        <end position="255"/>
    </location>
</feature>
<dbReference type="AlphaFoldDB" id="A0AAF0AWR7"/>
<evidence type="ECO:0000256" key="1">
    <source>
        <dbReference type="SAM" id="MobiDB-lite"/>
    </source>
</evidence>
<sequence>MAKLSELVSDHSSEEESQVSSAEEVPSHSPDVSGGKNSKEGNQPKSSGDDDSSTLNDYVRAEGEAVVTKEGLDNESGVFLVRLPPDMAFEDITEMNLGGKPSIAASSSTAESFQIRQESLGAVRMFVPDEKGTYSASEIRTGFVVSETPRIVLNGNSKEKDQAADIADGKIPQVKNLKQHFRPIGAVYTKSSTEETAPSTSAEEPTSIEQQSTEEQKEERSESKKRSRDKKEKGNEDKEKDKKKKHKKSSKKEKN</sequence>
<keyword evidence="2" id="KW-0804">Transcription</keyword>
<dbReference type="RefSeq" id="XP_056037553.1">
    <property type="nucleotide sequence ID" value="XM_056181918.1"/>
</dbReference>
<name>A0AAF0AWR7_9SCHI</name>
<proteinExistence type="predicted"/>
<feature type="compositionally biased region" description="Basic and acidic residues" evidence="1">
    <location>
        <begin position="214"/>
        <end position="240"/>
    </location>
</feature>
<keyword evidence="2" id="KW-0240">DNA-directed RNA polymerase</keyword>
<dbReference type="EMBL" id="CP115612">
    <property type="protein sequence ID" value="WBW73310.1"/>
    <property type="molecule type" value="Genomic_DNA"/>
</dbReference>
<dbReference type="GO" id="GO:0000428">
    <property type="term" value="C:DNA-directed RNA polymerase complex"/>
    <property type="evidence" value="ECO:0007669"/>
    <property type="project" value="UniProtKB-KW"/>
</dbReference>
<feature type="region of interest" description="Disordered" evidence="1">
    <location>
        <begin position="177"/>
        <end position="255"/>
    </location>
</feature>
<accession>A0AAF0AWR7</accession>
<gene>
    <name evidence="2" type="primary">rpa34</name>
    <name evidence="2" type="ORF">SOMG_03127</name>
</gene>
<dbReference type="InterPro" id="IPR013240">
    <property type="entry name" value="DNA-dir_RNA_pol1_su_RPA34"/>
</dbReference>
<dbReference type="GO" id="GO:0006360">
    <property type="term" value="P:transcription by RNA polymerase I"/>
    <property type="evidence" value="ECO:0007669"/>
    <property type="project" value="InterPro"/>
</dbReference>
<feature type="compositionally biased region" description="Low complexity" evidence="1">
    <location>
        <begin position="194"/>
        <end position="213"/>
    </location>
</feature>
<evidence type="ECO:0000313" key="2">
    <source>
        <dbReference type="EMBL" id="WBW73310.1"/>
    </source>
</evidence>
<organism evidence="2 3">
    <name type="scientific">Schizosaccharomyces osmophilus</name>
    <dbReference type="NCBI Taxonomy" id="2545709"/>
    <lineage>
        <taxon>Eukaryota</taxon>
        <taxon>Fungi</taxon>
        <taxon>Dikarya</taxon>
        <taxon>Ascomycota</taxon>
        <taxon>Taphrinomycotina</taxon>
        <taxon>Schizosaccharomycetes</taxon>
        <taxon>Schizosaccharomycetales</taxon>
        <taxon>Schizosaccharomycetaceae</taxon>
        <taxon>Schizosaccharomyces</taxon>
    </lineage>
</organism>
<dbReference type="GeneID" id="80876607"/>
<dbReference type="KEGG" id="som:SOMG_03127"/>
<keyword evidence="3" id="KW-1185">Reference proteome</keyword>